<keyword evidence="3" id="KW-1185">Reference proteome</keyword>
<gene>
    <name evidence="2" type="ORF">FSARC_11879</name>
</gene>
<dbReference type="InterPro" id="IPR000086">
    <property type="entry name" value="NUDIX_hydrolase_dom"/>
</dbReference>
<dbReference type="OrthoDB" id="10261522at2759"/>
<organism evidence="2 3">
    <name type="scientific">Fusarium sarcochroum</name>
    <dbReference type="NCBI Taxonomy" id="1208366"/>
    <lineage>
        <taxon>Eukaryota</taxon>
        <taxon>Fungi</taxon>
        <taxon>Dikarya</taxon>
        <taxon>Ascomycota</taxon>
        <taxon>Pezizomycotina</taxon>
        <taxon>Sordariomycetes</taxon>
        <taxon>Hypocreomycetidae</taxon>
        <taxon>Hypocreales</taxon>
        <taxon>Nectriaceae</taxon>
        <taxon>Fusarium</taxon>
        <taxon>Fusarium lateritium species complex</taxon>
    </lineage>
</organism>
<comment type="caution">
    <text evidence="2">The sequence shown here is derived from an EMBL/GenBank/DDBJ whole genome shotgun (WGS) entry which is preliminary data.</text>
</comment>
<dbReference type="Proteomes" id="UP000622797">
    <property type="component" value="Unassembled WGS sequence"/>
</dbReference>
<reference evidence="2" key="1">
    <citation type="journal article" date="2020" name="BMC Genomics">
        <title>Correction to: Identification and distribution of gene clusters required for synthesis of sphingolipid metabolism inhibitors in diverse species of the filamentous fungus Fusarium.</title>
        <authorList>
            <person name="Kim H.S."/>
            <person name="Lohmar J.M."/>
            <person name="Busman M."/>
            <person name="Brown D.W."/>
            <person name="Naumann T.A."/>
            <person name="Divon H.H."/>
            <person name="Lysoe E."/>
            <person name="Uhlig S."/>
            <person name="Proctor R.H."/>
        </authorList>
    </citation>
    <scope>NUCLEOTIDE SEQUENCE</scope>
    <source>
        <strain evidence="2">NRRL 20472</strain>
    </source>
</reference>
<proteinExistence type="predicted"/>
<dbReference type="PROSITE" id="PS51462">
    <property type="entry name" value="NUDIX"/>
    <property type="match status" value="1"/>
</dbReference>
<evidence type="ECO:0000259" key="1">
    <source>
        <dbReference type="PROSITE" id="PS51462"/>
    </source>
</evidence>
<dbReference type="Pfam" id="PF00293">
    <property type="entry name" value="NUDIX"/>
    <property type="match status" value="1"/>
</dbReference>
<evidence type="ECO:0000313" key="3">
    <source>
        <dbReference type="Proteomes" id="UP000622797"/>
    </source>
</evidence>
<dbReference type="SUPFAM" id="SSF55811">
    <property type="entry name" value="Nudix"/>
    <property type="match status" value="1"/>
</dbReference>
<evidence type="ECO:0000313" key="2">
    <source>
        <dbReference type="EMBL" id="KAF4955345.1"/>
    </source>
</evidence>
<dbReference type="CDD" id="cd03676">
    <property type="entry name" value="NUDIX_Tnr3_like"/>
    <property type="match status" value="1"/>
</dbReference>
<dbReference type="Gene3D" id="3.90.79.10">
    <property type="entry name" value="Nucleoside Triphosphate Pyrophosphohydrolase"/>
    <property type="match status" value="1"/>
</dbReference>
<name>A0A8H4TC85_9HYPO</name>
<reference evidence="2" key="2">
    <citation type="submission" date="2020-05" db="EMBL/GenBank/DDBJ databases">
        <authorList>
            <person name="Kim H.-S."/>
            <person name="Proctor R.H."/>
            <person name="Brown D.W."/>
        </authorList>
    </citation>
    <scope>NUCLEOTIDE SEQUENCE</scope>
    <source>
        <strain evidence="2">NRRL 20472</strain>
    </source>
</reference>
<dbReference type="EMBL" id="JABEXW010000782">
    <property type="protein sequence ID" value="KAF4955345.1"/>
    <property type="molecule type" value="Genomic_DNA"/>
</dbReference>
<feature type="domain" description="Nudix hydrolase" evidence="1">
    <location>
        <begin position="60"/>
        <end position="205"/>
    </location>
</feature>
<protein>
    <recommendedName>
        <fullName evidence="1">Nudix hydrolase domain-containing protein</fullName>
    </recommendedName>
</protein>
<dbReference type="InterPro" id="IPR015797">
    <property type="entry name" value="NUDIX_hydrolase-like_dom_sf"/>
</dbReference>
<dbReference type="AlphaFoldDB" id="A0A8H4TC85"/>
<sequence length="244" mass="27184">MARGSFQERSQVMRETLLQAVGEGKTTSPRKFYDEALRIVSSEGEPVLDMDRSGLDPFGVTSFSAHMIGFVKDCDGINYWVPKRSSTKSTVPNKLDSTVAGVIRSHETPIECMVRKVAAEASLPAEYTKANIVSCGTISYQMAITSTGKPGCQHITSYLYEMEFKDGEVPRPGNDEVGAFTLMTQEEVMTALEDGEFVANRAMVWLAYFIRHGILTPENEPNFMEICSRLQKKHDMFIVEELDG</sequence>
<accession>A0A8H4TC85</accession>